<evidence type="ECO:0000256" key="3">
    <source>
        <dbReference type="ARBA" id="ARBA00023006"/>
    </source>
</evidence>
<accession>A0A7E4UNW1</accession>
<evidence type="ECO:0000256" key="1">
    <source>
        <dbReference type="ARBA" id="ARBA00007130"/>
    </source>
</evidence>
<keyword evidence="4" id="KW-1185">Reference proteome</keyword>
<keyword evidence="3" id="KW-0072">Autophagy</keyword>
<name>A0A7E4UNW1_PANRE</name>
<dbReference type="GO" id="GO:0019901">
    <property type="term" value="F:protein kinase binding"/>
    <property type="evidence" value="ECO:0007669"/>
    <property type="project" value="TreeGrafter"/>
</dbReference>
<reference evidence="5" key="2">
    <citation type="submission" date="2020-10" db="UniProtKB">
        <authorList>
            <consortium name="WormBaseParasite"/>
        </authorList>
    </citation>
    <scope>IDENTIFICATION</scope>
</reference>
<dbReference type="AlphaFoldDB" id="A0A7E4UNW1"/>
<dbReference type="PANTHER" id="PTHR13292:SF0">
    <property type="entry name" value="AUTOPHAGY-RELATED PROTEIN 101"/>
    <property type="match status" value="1"/>
</dbReference>
<comment type="similarity">
    <text evidence="1">Belongs to the ATG101 family.</text>
</comment>
<evidence type="ECO:0000313" key="5">
    <source>
        <dbReference type="WBParaSite" id="Pan_g10738.t1"/>
    </source>
</evidence>
<organism evidence="4 5">
    <name type="scientific">Panagrellus redivivus</name>
    <name type="common">Microworm</name>
    <dbReference type="NCBI Taxonomy" id="6233"/>
    <lineage>
        <taxon>Eukaryota</taxon>
        <taxon>Metazoa</taxon>
        <taxon>Ecdysozoa</taxon>
        <taxon>Nematoda</taxon>
        <taxon>Chromadorea</taxon>
        <taxon>Rhabditida</taxon>
        <taxon>Tylenchina</taxon>
        <taxon>Panagrolaimomorpha</taxon>
        <taxon>Panagrolaimoidea</taxon>
        <taxon>Panagrolaimidae</taxon>
        <taxon>Panagrellus</taxon>
    </lineage>
</organism>
<dbReference type="GO" id="GO:0000407">
    <property type="term" value="C:phagophore assembly site"/>
    <property type="evidence" value="ECO:0007669"/>
    <property type="project" value="TreeGrafter"/>
</dbReference>
<sequence length="249" mass="28828">MNARHNCLSISVEHRQLKEALLCLVGTTLLHRVVPKFNYDTNNLKNYSLGSIGYEEVTLESIDLTYARVNSPKLIDVVDQEVTKFVDSIKQLQSITSGELSYGSPFGTRQGTVTSIDDYPPLLTTKLTLEFFKKRRRPWPLSEDIFPWEVWSIALNVVKAERQEDFQRLREDVGEKLSEQVLKICQTVNQPRMYLPPVPQYSDLGLIFDCNFPDVQPYLFRLEYDSGKAPEFGLTDNFKKFFKESMHQF</sequence>
<reference evidence="4" key="1">
    <citation type="journal article" date="2013" name="Genetics">
        <title>The draft genome and transcriptome of Panagrellus redivivus are shaped by the harsh demands of a free-living lifestyle.</title>
        <authorList>
            <person name="Srinivasan J."/>
            <person name="Dillman A.R."/>
            <person name="Macchietto M.G."/>
            <person name="Heikkinen L."/>
            <person name="Lakso M."/>
            <person name="Fracchia K.M."/>
            <person name="Antoshechkin I."/>
            <person name="Mortazavi A."/>
            <person name="Wong G."/>
            <person name="Sternberg P.W."/>
        </authorList>
    </citation>
    <scope>NUCLEOTIDE SEQUENCE [LARGE SCALE GENOMIC DNA]</scope>
    <source>
        <strain evidence="4">MT8872</strain>
    </source>
</reference>
<evidence type="ECO:0000256" key="2">
    <source>
        <dbReference type="ARBA" id="ARBA00018874"/>
    </source>
</evidence>
<dbReference type="Proteomes" id="UP000492821">
    <property type="component" value="Unassembled WGS sequence"/>
</dbReference>
<proteinExistence type="inferred from homology"/>
<dbReference type="PANTHER" id="PTHR13292">
    <property type="entry name" value="AUTOPHAGY-RELATED PROTEIN 101"/>
    <property type="match status" value="1"/>
</dbReference>
<dbReference type="GO" id="GO:0000045">
    <property type="term" value="P:autophagosome assembly"/>
    <property type="evidence" value="ECO:0007669"/>
    <property type="project" value="TreeGrafter"/>
</dbReference>
<dbReference type="Pfam" id="PF07855">
    <property type="entry name" value="ATG101"/>
    <property type="match status" value="1"/>
</dbReference>
<dbReference type="WBParaSite" id="Pan_g10738.t1">
    <property type="protein sequence ID" value="Pan_g10738.t1"/>
    <property type="gene ID" value="Pan_g10738"/>
</dbReference>
<protein>
    <recommendedName>
        <fullName evidence="2">Autophagy-related protein 101</fullName>
    </recommendedName>
</protein>
<evidence type="ECO:0000313" key="4">
    <source>
        <dbReference type="Proteomes" id="UP000492821"/>
    </source>
</evidence>
<dbReference type="GO" id="GO:1990316">
    <property type="term" value="C:Atg1/ULK1 kinase complex"/>
    <property type="evidence" value="ECO:0007669"/>
    <property type="project" value="TreeGrafter"/>
</dbReference>
<dbReference type="InterPro" id="IPR012445">
    <property type="entry name" value="ATG101"/>
</dbReference>